<evidence type="ECO:0000256" key="4">
    <source>
        <dbReference type="ARBA" id="ARBA00022679"/>
    </source>
</evidence>
<evidence type="ECO:0000313" key="11">
    <source>
        <dbReference type="EMBL" id="EFC40682.1"/>
    </source>
</evidence>
<dbReference type="STRING" id="5762.D2VRI7"/>
<evidence type="ECO:0000256" key="2">
    <source>
        <dbReference type="ARBA" id="ARBA00005842"/>
    </source>
</evidence>
<sequence length="434" mass="50796">MDSNNNHTNNIAKELKNQVFIITGATGTGKTPISIEIAKRLNGEIINVDSVQMYKECSIGSNKIKEEEMQGISHHLVNNVSLEKCAHDKTHQYTVQQFYVDAHEKCLEILARGKLPILVGGSAFYLNTFIDGTNLEIPQPTTLSVQKMDDLTRVSTDEWDRRYKVLQEKDPEYASKIHRNDLYRLNRAYTIVTESGKTMKEFKYKNGFMDKVSENNLDVRGIVLYLDRYKLYASLERRCENLVEAGLLEEVYSLMDRGILLDHTVPFRSIGYKEAYDFINYMKTVDRRDHFFKSALKKSFLRFLREFKVSTRRYSKHQNTWFRKDETNYEWINSENFLKMDVMVDFIVNNIMMVPRETFKENVKREEQILLKKSQSLAESEIVNNVSNKLQQATPKKSTLVKKKAEDFNELYLYKDKAVLEARLAKIEKLLFNK</sequence>
<dbReference type="HAMAP" id="MF_00185">
    <property type="entry name" value="IPP_trans"/>
    <property type="match status" value="1"/>
</dbReference>
<keyword evidence="6 10" id="KW-0547">Nucleotide-binding</keyword>
<dbReference type="Gene3D" id="1.10.20.140">
    <property type="match status" value="1"/>
</dbReference>
<evidence type="ECO:0000256" key="8">
    <source>
        <dbReference type="ARBA" id="ARBA00022842"/>
    </source>
</evidence>
<evidence type="ECO:0000256" key="5">
    <source>
        <dbReference type="ARBA" id="ARBA00022694"/>
    </source>
</evidence>
<accession>D2VRI7</accession>
<keyword evidence="12" id="KW-1185">Reference proteome</keyword>
<dbReference type="InterPro" id="IPR018022">
    <property type="entry name" value="IPT"/>
</dbReference>
<comment type="catalytic activity">
    <reaction evidence="9">
        <text>adenosine(37) in tRNA + dimethylallyl diphosphate = N(6)-dimethylallyladenosine(37) in tRNA + diphosphate</text>
        <dbReference type="Rhea" id="RHEA:26482"/>
        <dbReference type="Rhea" id="RHEA-COMP:10162"/>
        <dbReference type="Rhea" id="RHEA-COMP:10375"/>
        <dbReference type="ChEBI" id="CHEBI:33019"/>
        <dbReference type="ChEBI" id="CHEBI:57623"/>
        <dbReference type="ChEBI" id="CHEBI:74411"/>
        <dbReference type="ChEBI" id="CHEBI:74415"/>
        <dbReference type="EC" id="2.5.1.75"/>
    </reaction>
</comment>
<comment type="cofactor">
    <cofactor evidence="1">
        <name>Mg(2+)</name>
        <dbReference type="ChEBI" id="CHEBI:18420"/>
    </cofactor>
</comment>
<dbReference type="PANTHER" id="PTHR11088:SF60">
    <property type="entry name" value="TRNA DIMETHYLALLYLTRANSFERASE"/>
    <property type="match status" value="1"/>
</dbReference>
<dbReference type="EC" id="2.5.1.75" evidence="3"/>
<evidence type="ECO:0000256" key="9">
    <source>
        <dbReference type="ARBA" id="ARBA00049563"/>
    </source>
</evidence>
<dbReference type="eggNOG" id="KOG1384">
    <property type="taxonomic scope" value="Eukaryota"/>
</dbReference>
<dbReference type="GO" id="GO:0052381">
    <property type="term" value="F:tRNA dimethylallyltransferase activity"/>
    <property type="evidence" value="ECO:0007669"/>
    <property type="project" value="UniProtKB-EC"/>
</dbReference>
<dbReference type="PANTHER" id="PTHR11088">
    <property type="entry name" value="TRNA DIMETHYLALLYLTRANSFERASE"/>
    <property type="match status" value="1"/>
</dbReference>
<evidence type="ECO:0000256" key="6">
    <source>
        <dbReference type="ARBA" id="ARBA00022741"/>
    </source>
</evidence>
<evidence type="ECO:0000256" key="7">
    <source>
        <dbReference type="ARBA" id="ARBA00022840"/>
    </source>
</evidence>
<keyword evidence="8" id="KW-0460">Magnesium</keyword>
<dbReference type="AlphaFoldDB" id="D2VRI7"/>
<reference evidence="11 12" key="1">
    <citation type="journal article" date="2010" name="Cell">
        <title>The genome of Naegleria gruberi illuminates early eukaryotic versatility.</title>
        <authorList>
            <person name="Fritz-Laylin L.K."/>
            <person name="Prochnik S.E."/>
            <person name="Ginger M.L."/>
            <person name="Dacks J.B."/>
            <person name="Carpenter M.L."/>
            <person name="Field M.C."/>
            <person name="Kuo A."/>
            <person name="Paredez A."/>
            <person name="Chapman J."/>
            <person name="Pham J."/>
            <person name="Shu S."/>
            <person name="Neupane R."/>
            <person name="Cipriano M."/>
            <person name="Mancuso J."/>
            <person name="Tu H."/>
            <person name="Salamov A."/>
            <person name="Lindquist E."/>
            <person name="Shapiro H."/>
            <person name="Lucas S."/>
            <person name="Grigoriev I.V."/>
            <person name="Cande W.Z."/>
            <person name="Fulton C."/>
            <person name="Rokhsar D.S."/>
            <person name="Dawson S.C."/>
        </authorList>
    </citation>
    <scope>NUCLEOTIDE SEQUENCE [LARGE SCALE GENOMIC DNA]</scope>
    <source>
        <strain evidence="11 12">NEG-M</strain>
    </source>
</reference>
<dbReference type="NCBIfam" id="TIGR00174">
    <property type="entry name" value="miaA"/>
    <property type="match status" value="1"/>
</dbReference>
<keyword evidence="4 10" id="KW-0808">Transferase</keyword>
<dbReference type="GO" id="GO:0006400">
    <property type="term" value="P:tRNA modification"/>
    <property type="evidence" value="ECO:0007669"/>
    <property type="project" value="TreeGrafter"/>
</dbReference>
<dbReference type="Proteomes" id="UP000006671">
    <property type="component" value="Unassembled WGS sequence"/>
</dbReference>
<dbReference type="Gene3D" id="3.40.50.300">
    <property type="entry name" value="P-loop containing nucleotide triphosphate hydrolases"/>
    <property type="match status" value="1"/>
</dbReference>
<evidence type="ECO:0000256" key="1">
    <source>
        <dbReference type="ARBA" id="ARBA00001946"/>
    </source>
</evidence>
<dbReference type="KEGG" id="ngr:NAEGRDRAFT_51690"/>
<gene>
    <name evidence="11" type="ORF">NAEGRDRAFT_51690</name>
</gene>
<name>D2VRI7_NAEGR</name>
<protein>
    <recommendedName>
        <fullName evidence="3">tRNA dimethylallyltransferase</fullName>
        <ecNumber evidence="3">2.5.1.75</ecNumber>
    </recommendedName>
</protein>
<dbReference type="InterPro" id="IPR027417">
    <property type="entry name" value="P-loop_NTPase"/>
</dbReference>
<dbReference type="GeneID" id="8854658"/>
<dbReference type="OMA" id="VPHYLID"/>
<dbReference type="InterPro" id="IPR039657">
    <property type="entry name" value="Dimethylallyltransferase"/>
</dbReference>
<keyword evidence="5" id="KW-0819">tRNA processing</keyword>
<dbReference type="Pfam" id="PF01715">
    <property type="entry name" value="IPPT"/>
    <property type="match status" value="1"/>
</dbReference>
<keyword evidence="7 10" id="KW-0067">ATP-binding</keyword>
<dbReference type="InParanoid" id="D2VRI7"/>
<comment type="similarity">
    <text evidence="2 10">Belongs to the IPP transferase family.</text>
</comment>
<evidence type="ECO:0000313" key="12">
    <source>
        <dbReference type="Proteomes" id="UP000006671"/>
    </source>
</evidence>
<dbReference type="GO" id="GO:0005524">
    <property type="term" value="F:ATP binding"/>
    <property type="evidence" value="ECO:0007669"/>
    <property type="project" value="UniProtKB-KW"/>
</dbReference>
<evidence type="ECO:0000256" key="3">
    <source>
        <dbReference type="ARBA" id="ARBA00012665"/>
    </source>
</evidence>
<dbReference type="SUPFAM" id="SSF52540">
    <property type="entry name" value="P-loop containing nucleoside triphosphate hydrolases"/>
    <property type="match status" value="1"/>
</dbReference>
<dbReference type="RefSeq" id="XP_002673426.1">
    <property type="nucleotide sequence ID" value="XM_002673380.1"/>
</dbReference>
<organism evidence="12">
    <name type="scientific">Naegleria gruberi</name>
    <name type="common">Amoeba</name>
    <dbReference type="NCBI Taxonomy" id="5762"/>
    <lineage>
        <taxon>Eukaryota</taxon>
        <taxon>Discoba</taxon>
        <taxon>Heterolobosea</taxon>
        <taxon>Tetramitia</taxon>
        <taxon>Eutetramitia</taxon>
        <taxon>Vahlkampfiidae</taxon>
        <taxon>Naegleria</taxon>
    </lineage>
</organism>
<dbReference type="EMBL" id="GG738891">
    <property type="protein sequence ID" value="EFC40682.1"/>
    <property type="molecule type" value="Genomic_DNA"/>
</dbReference>
<evidence type="ECO:0000256" key="10">
    <source>
        <dbReference type="RuleBase" id="RU003785"/>
    </source>
</evidence>
<proteinExistence type="inferred from homology"/>
<dbReference type="VEuPathDB" id="AmoebaDB:NAEGRDRAFT_51690"/>
<dbReference type="OrthoDB" id="775260at2759"/>